<dbReference type="PANTHER" id="PTHR38731">
    <property type="entry name" value="LIPL45-RELATED LIPOPROTEIN-RELATED"/>
    <property type="match status" value="1"/>
</dbReference>
<dbReference type="RefSeq" id="WP_109015273.1">
    <property type="nucleotide sequence ID" value="NZ_BDOQ01000006.1"/>
</dbReference>
<feature type="compositionally biased region" description="Acidic residues" evidence="1">
    <location>
        <begin position="146"/>
        <end position="155"/>
    </location>
</feature>
<feature type="signal peptide" evidence="2">
    <location>
        <begin position="1"/>
        <end position="19"/>
    </location>
</feature>
<dbReference type="OrthoDB" id="369729at2"/>
<evidence type="ECO:0000256" key="1">
    <source>
        <dbReference type="SAM" id="MobiDB-lite"/>
    </source>
</evidence>
<protein>
    <recommendedName>
        <fullName evidence="3">FecR protein domain-containing protein</fullName>
    </recommendedName>
</protein>
<feature type="domain" description="FecR protein" evidence="3">
    <location>
        <begin position="55"/>
        <end position="145"/>
    </location>
</feature>
<dbReference type="InterPro" id="IPR006860">
    <property type="entry name" value="FecR"/>
</dbReference>
<dbReference type="Pfam" id="PF04773">
    <property type="entry name" value="FecR"/>
    <property type="match status" value="1"/>
</dbReference>
<dbReference type="AlphaFoldDB" id="A0A2R5F956"/>
<feature type="region of interest" description="Disordered" evidence="1">
    <location>
        <begin position="144"/>
        <end position="182"/>
    </location>
</feature>
<dbReference type="Proteomes" id="UP000245081">
    <property type="component" value="Unassembled WGS sequence"/>
</dbReference>
<keyword evidence="2" id="KW-0732">Signal</keyword>
<dbReference type="PANTHER" id="PTHR38731:SF1">
    <property type="entry name" value="FECR PROTEIN DOMAIN-CONTAINING PROTEIN"/>
    <property type="match status" value="1"/>
</dbReference>
<name>A0A2R5F956_9PROT</name>
<feature type="chain" id="PRO_5015317673" description="FecR protein domain-containing protein" evidence="2">
    <location>
        <begin position="20"/>
        <end position="182"/>
    </location>
</feature>
<reference evidence="4 5" key="1">
    <citation type="journal article" date="2018" name="Environ. Microbiol.">
        <title>Isolation and genomic characterization of Novimethylophilus kurashikiensis gen. nov. sp. nov., a new lanthanide-dependent methylotrophic species of Methylophilaceae.</title>
        <authorList>
            <person name="Lv H."/>
            <person name="Sahin N."/>
            <person name="Tani A."/>
        </authorList>
    </citation>
    <scope>NUCLEOTIDE SEQUENCE [LARGE SCALE GENOMIC DNA]</scope>
    <source>
        <strain evidence="4 5">La2-4</strain>
    </source>
</reference>
<dbReference type="Gene3D" id="2.60.120.1440">
    <property type="match status" value="1"/>
</dbReference>
<evidence type="ECO:0000259" key="3">
    <source>
        <dbReference type="Pfam" id="PF04773"/>
    </source>
</evidence>
<feature type="compositionally biased region" description="Polar residues" evidence="1">
    <location>
        <begin position="169"/>
        <end position="182"/>
    </location>
</feature>
<organism evidence="4 5">
    <name type="scientific">Novimethylophilus kurashikiensis</name>
    <dbReference type="NCBI Taxonomy" id="1825523"/>
    <lineage>
        <taxon>Bacteria</taxon>
        <taxon>Pseudomonadati</taxon>
        <taxon>Pseudomonadota</taxon>
        <taxon>Betaproteobacteria</taxon>
        <taxon>Nitrosomonadales</taxon>
        <taxon>Methylophilaceae</taxon>
        <taxon>Novimethylophilus</taxon>
    </lineage>
</organism>
<proteinExistence type="predicted"/>
<evidence type="ECO:0000256" key="2">
    <source>
        <dbReference type="SAM" id="SignalP"/>
    </source>
</evidence>
<evidence type="ECO:0000313" key="4">
    <source>
        <dbReference type="EMBL" id="GBG14068.1"/>
    </source>
</evidence>
<dbReference type="EMBL" id="BDOQ01000006">
    <property type="protein sequence ID" value="GBG14068.1"/>
    <property type="molecule type" value="Genomic_DNA"/>
</dbReference>
<accession>A0A2R5F956</accession>
<gene>
    <name evidence="4" type="ORF">NMK_1627</name>
</gene>
<comment type="caution">
    <text evidence="4">The sequence shown here is derived from an EMBL/GenBank/DDBJ whole genome shotgun (WGS) entry which is preliminary data.</text>
</comment>
<keyword evidence="5" id="KW-1185">Reference proteome</keyword>
<sequence length="182" mass="19186">MKRLITAFLLFLASMAATANDEVIGYVKTVTGSAAVTHAGTPIQAVPGTPLYMKDALKTASNGAMGVTFKDNTVMSFGPNTEITIDEFLYAPSKEQLSLSAKINKGTMEYVSGVIAKLKPQAVAIKTPTGTIGVRGTHFMVKVDDLSESPSDDANESAKAVEGADTPNAEEQSMNNPQTPQE</sequence>
<evidence type="ECO:0000313" key="5">
    <source>
        <dbReference type="Proteomes" id="UP000245081"/>
    </source>
</evidence>